<reference evidence="1" key="2">
    <citation type="submission" date="2023-04" db="EMBL/GenBank/DDBJ databases">
        <authorList>
            <person name="Bu L."/>
            <person name="Lu L."/>
            <person name="Laidemitt M.R."/>
            <person name="Zhang S.M."/>
            <person name="Mutuku M."/>
            <person name="Mkoji G."/>
            <person name="Steinauer M."/>
            <person name="Loker E.S."/>
        </authorList>
    </citation>
    <scope>NUCLEOTIDE SEQUENCE</scope>
    <source>
        <strain evidence="1">KasaAsao</strain>
        <tissue evidence="1">Whole Snail</tissue>
    </source>
</reference>
<reference evidence="1" key="1">
    <citation type="journal article" date="2023" name="PLoS Negl. Trop. Dis.">
        <title>A genome sequence for Biomphalaria pfeifferi, the major vector snail for the human-infecting parasite Schistosoma mansoni.</title>
        <authorList>
            <person name="Bu L."/>
            <person name="Lu L."/>
            <person name="Laidemitt M.R."/>
            <person name="Zhang S.M."/>
            <person name="Mutuku M."/>
            <person name="Mkoji G."/>
            <person name="Steinauer M."/>
            <person name="Loker E.S."/>
        </authorList>
    </citation>
    <scope>NUCLEOTIDE SEQUENCE</scope>
    <source>
        <strain evidence="1">KasaAsao</strain>
    </source>
</reference>
<dbReference type="EMBL" id="JASAOG010000029">
    <property type="protein sequence ID" value="KAK0061612.1"/>
    <property type="molecule type" value="Genomic_DNA"/>
</dbReference>
<evidence type="ECO:0000313" key="2">
    <source>
        <dbReference type="Proteomes" id="UP001233172"/>
    </source>
</evidence>
<comment type="caution">
    <text evidence="1">The sequence shown here is derived from an EMBL/GenBank/DDBJ whole genome shotgun (WGS) entry which is preliminary data.</text>
</comment>
<protein>
    <submittedName>
        <fullName evidence="1">Ubiquitin carboxyl-terminal hydrolase 34-like isoform X4</fullName>
    </submittedName>
</protein>
<proteinExistence type="predicted"/>
<keyword evidence="2" id="KW-1185">Reference proteome</keyword>
<sequence>MYQIRDNINIEHTCNFIVSLCMFNEPLAVSIVTAIFNNIKKLGDAAKPFFDLLTHLTEYSGRTQGYPPFT</sequence>
<name>A0AAD8BWY5_BIOPF</name>
<keyword evidence="1" id="KW-0378">Hydrolase</keyword>
<dbReference type="AlphaFoldDB" id="A0AAD8BWY5"/>
<evidence type="ECO:0000313" key="1">
    <source>
        <dbReference type="EMBL" id="KAK0061612.1"/>
    </source>
</evidence>
<dbReference type="GO" id="GO:0016787">
    <property type="term" value="F:hydrolase activity"/>
    <property type="evidence" value="ECO:0007669"/>
    <property type="project" value="UniProtKB-KW"/>
</dbReference>
<organism evidence="1 2">
    <name type="scientific">Biomphalaria pfeifferi</name>
    <name type="common">Bloodfluke planorb</name>
    <name type="synonym">Freshwater snail</name>
    <dbReference type="NCBI Taxonomy" id="112525"/>
    <lineage>
        <taxon>Eukaryota</taxon>
        <taxon>Metazoa</taxon>
        <taxon>Spiralia</taxon>
        <taxon>Lophotrochozoa</taxon>
        <taxon>Mollusca</taxon>
        <taxon>Gastropoda</taxon>
        <taxon>Heterobranchia</taxon>
        <taxon>Euthyneura</taxon>
        <taxon>Panpulmonata</taxon>
        <taxon>Hygrophila</taxon>
        <taxon>Lymnaeoidea</taxon>
        <taxon>Planorbidae</taxon>
        <taxon>Biomphalaria</taxon>
    </lineage>
</organism>
<dbReference type="Proteomes" id="UP001233172">
    <property type="component" value="Unassembled WGS sequence"/>
</dbReference>
<accession>A0AAD8BWY5</accession>
<gene>
    <name evidence="1" type="ORF">Bpfe_008994</name>
</gene>